<dbReference type="UniPathway" id="UPA00232"/>
<accession>A0A0C3D121</accession>
<comment type="subunit">
    <text evidence="5">Component of a multi-subunit COQ enzyme complex, composed of at least COQ3, COQ4, COQ5, COQ6, COQ7 and COQ9.</text>
</comment>
<reference evidence="8" key="2">
    <citation type="submission" date="2015-01" db="EMBL/GenBank/DDBJ databases">
        <title>Evolutionary Origins and Diversification of the Mycorrhizal Mutualists.</title>
        <authorList>
            <consortium name="DOE Joint Genome Institute"/>
            <consortium name="Mycorrhizal Genomics Consortium"/>
            <person name="Kohler A."/>
            <person name="Kuo A."/>
            <person name="Nagy L.G."/>
            <person name="Floudas D."/>
            <person name="Copeland A."/>
            <person name="Barry K.W."/>
            <person name="Cichocki N."/>
            <person name="Veneault-Fourrey C."/>
            <person name="LaButti K."/>
            <person name="Lindquist E.A."/>
            <person name="Lipzen A."/>
            <person name="Lundell T."/>
            <person name="Morin E."/>
            <person name="Murat C."/>
            <person name="Riley R."/>
            <person name="Ohm R."/>
            <person name="Sun H."/>
            <person name="Tunlid A."/>
            <person name="Henrissat B."/>
            <person name="Grigoriev I.V."/>
            <person name="Hibbett D.S."/>
            <person name="Martin F."/>
        </authorList>
    </citation>
    <scope>NUCLEOTIDE SEQUENCE [LARGE SCALE GENOMIC DNA]</scope>
    <source>
        <strain evidence="8">Zn</strain>
    </source>
</reference>
<reference evidence="7 8" key="1">
    <citation type="submission" date="2014-04" db="EMBL/GenBank/DDBJ databases">
        <authorList>
            <consortium name="DOE Joint Genome Institute"/>
            <person name="Kuo A."/>
            <person name="Martino E."/>
            <person name="Perotto S."/>
            <person name="Kohler A."/>
            <person name="Nagy L.G."/>
            <person name="Floudas D."/>
            <person name="Copeland A."/>
            <person name="Barry K.W."/>
            <person name="Cichocki N."/>
            <person name="Veneault-Fourrey C."/>
            <person name="LaButti K."/>
            <person name="Lindquist E.A."/>
            <person name="Lipzen A."/>
            <person name="Lundell T."/>
            <person name="Morin E."/>
            <person name="Murat C."/>
            <person name="Sun H."/>
            <person name="Tunlid A."/>
            <person name="Henrissat B."/>
            <person name="Grigoriev I.V."/>
            <person name="Hibbett D.S."/>
            <person name="Martin F."/>
            <person name="Nordberg H.P."/>
            <person name="Cantor M.N."/>
            <person name="Hua S.X."/>
        </authorList>
    </citation>
    <scope>NUCLEOTIDE SEQUENCE [LARGE SCALE GENOMIC DNA]</scope>
    <source>
        <strain evidence="7 8">Zn</strain>
    </source>
</reference>
<dbReference type="NCBIfam" id="TIGR01983">
    <property type="entry name" value="UbiG"/>
    <property type="match status" value="1"/>
</dbReference>
<comment type="pathway">
    <text evidence="5">Cofactor biosynthesis; ubiquinone biosynthesis.</text>
</comment>
<comment type="function">
    <text evidence="5">O-methyltransferase required for two non-consecutive steps during ubiquinone biosynthesis. Catalyzes the 2 O-methylation of 3,4-dihydroxy-5-(all-trans-polyprenyl)benzoic acid into 4-hydroxy-3-methoxy-5-(all-trans-polyprenyl)benzoic acid. Also catalyzes the last step of ubiquinone biosynthesis by mediating methylation of 3-demethylubiquinone into ubiquinone. Also able to mediate the methylation of 3-demethylubiquinol into ubiquinol.</text>
</comment>
<sequence>MATTISSSTPAALRNLRPLLRGAPHSVQNQFRAQTSPFSTSSSVNPTEVSHFNALASTWWDPHGPSRLLHLMNPLRHDFIRSCHASQPDVPPQDQVETLRYLDVGCGGGIFAETAARLPSTQSVTAIDPSCEVLAVAKAHARRDPGLREKLTYLNTSIEGLSVPQTREEQYDVLSLFEVIEHIERPAEFLSKCVPFVRPGGWMIMSTIARTWMSWVTTKVVAEDIVGIVPRGTHDWEKYLNEEELRGHFLREGGWNSPRVMGVVYVPGLGWKEVRGSESVGNYFFGIRKDK</sequence>
<dbReference type="GO" id="GO:0031314">
    <property type="term" value="C:extrinsic component of mitochondrial inner membrane"/>
    <property type="evidence" value="ECO:0007669"/>
    <property type="project" value="UniProtKB-UniRule"/>
</dbReference>
<evidence type="ECO:0000256" key="1">
    <source>
        <dbReference type="ARBA" id="ARBA00022603"/>
    </source>
</evidence>
<keyword evidence="5" id="KW-0999">Mitochondrion inner membrane</keyword>
<dbReference type="EC" id="2.1.1.114" evidence="5"/>
<evidence type="ECO:0000313" key="7">
    <source>
        <dbReference type="EMBL" id="KIN04949.1"/>
    </source>
</evidence>
<dbReference type="EC" id="2.1.1.64" evidence="5"/>
<dbReference type="PANTHER" id="PTHR43464">
    <property type="entry name" value="METHYLTRANSFERASE"/>
    <property type="match status" value="1"/>
</dbReference>
<proteinExistence type="inferred from homology"/>
<keyword evidence="1 5" id="KW-0489">Methyltransferase</keyword>
<keyword evidence="5" id="KW-0496">Mitochondrion</keyword>
<feature type="binding site" evidence="5">
    <location>
        <position position="105"/>
    </location>
    <ligand>
        <name>S-adenosyl-L-methionine</name>
        <dbReference type="ChEBI" id="CHEBI:59789"/>
    </ligand>
</feature>
<dbReference type="HAMAP" id="MF_00472">
    <property type="entry name" value="UbiG"/>
    <property type="match status" value="1"/>
</dbReference>
<dbReference type="InterPro" id="IPR029063">
    <property type="entry name" value="SAM-dependent_MTases_sf"/>
</dbReference>
<comment type="catalytic activity">
    <reaction evidence="5">
        <text>a 3-demethylubiquinol + S-adenosyl-L-methionine = a ubiquinol + S-adenosyl-L-homocysteine + H(+)</text>
        <dbReference type="Rhea" id="RHEA:44380"/>
        <dbReference type="Rhea" id="RHEA-COMP:9566"/>
        <dbReference type="Rhea" id="RHEA-COMP:10914"/>
        <dbReference type="ChEBI" id="CHEBI:15378"/>
        <dbReference type="ChEBI" id="CHEBI:17976"/>
        <dbReference type="ChEBI" id="CHEBI:57856"/>
        <dbReference type="ChEBI" id="CHEBI:59789"/>
        <dbReference type="ChEBI" id="CHEBI:84422"/>
        <dbReference type="EC" id="2.1.1.64"/>
    </reaction>
</comment>
<dbReference type="GO" id="GO:0010420">
    <property type="term" value="F:polyprenyldihydroxybenzoate methyltransferase activity"/>
    <property type="evidence" value="ECO:0007669"/>
    <property type="project" value="UniProtKB-UniRule"/>
</dbReference>
<feature type="binding site" evidence="5">
    <location>
        <position position="76"/>
    </location>
    <ligand>
        <name>S-adenosyl-L-methionine</name>
        <dbReference type="ChEBI" id="CHEBI:59789"/>
    </ligand>
</feature>
<dbReference type="PANTHER" id="PTHR43464:SF19">
    <property type="entry name" value="UBIQUINONE BIOSYNTHESIS O-METHYLTRANSFERASE, MITOCHONDRIAL"/>
    <property type="match status" value="1"/>
</dbReference>
<feature type="binding site" evidence="5">
    <location>
        <position position="178"/>
    </location>
    <ligand>
        <name>Mg(2+)</name>
        <dbReference type="ChEBI" id="CHEBI:18420"/>
    </ligand>
</feature>
<keyword evidence="5" id="KW-0460">Magnesium</keyword>
<comment type="catalytic activity">
    <reaction evidence="5">
        <text>a 3,4-dihydroxy-5-(all-trans-polyprenyl)benzoate + S-adenosyl-L-methionine = a 4-hydroxy-3-methoxy-5-(all-trans-polyprenyl)benzoate + S-adenosyl-L-homocysteine + H(+)</text>
        <dbReference type="Rhea" id="RHEA:44452"/>
        <dbReference type="Rhea" id="RHEA-COMP:10930"/>
        <dbReference type="Rhea" id="RHEA-COMP:10931"/>
        <dbReference type="ChEBI" id="CHEBI:15378"/>
        <dbReference type="ChEBI" id="CHEBI:57856"/>
        <dbReference type="ChEBI" id="CHEBI:59789"/>
        <dbReference type="ChEBI" id="CHEBI:64694"/>
        <dbReference type="ChEBI" id="CHEBI:84443"/>
        <dbReference type="EC" id="2.1.1.114"/>
    </reaction>
</comment>
<dbReference type="InParanoid" id="A0A0C3D121"/>
<dbReference type="InterPro" id="IPR010233">
    <property type="entry name" value="UbiG_MeTrfase"/>
</dbReference>
<evidence type="ECO:0000259" key="6">
    <source>
        <dbReference type="Pfam" id="PF08241"/>
    </source>
</evidence>
<dbReference type="SUPFAM" id="SSF53335">
    <property type="entry name" value="S-adenosyl-L-methionine-dependent methyltransferases"/>
    <property type="match status" value="1"/>
</dbReference>
<comment type="similarity">
    <text evidence="5">Belongs to the class I-like SAM-binding methyltransferase superfamily. UbiG/COQ3 family.</text>
</comment>
<keyword evidence="2 5" id="KW-0808">Transferase</keyword>
<dbReference type="GO" id="GO:0120537">
    <property type="term" value="F:3-demethylubiquinone 3-O-methyltransferase activity"/>
    <property type="evidence" value="ECO:0007669"/>
    <property type="project" value="RHEA"/>
</dbReference>
<keyword evidence="5" id="KW-0479">Metal-binding</keyword>
<keyword evidence="8" id="KW-1185">Reference proteome</keyword>
<dbReference type="AlphaFoldDB" id="A0A0C3D121"/>
<feature type="domain" description="Methyltransferase type 11" evidence="6">
    <location>
        <begin position="102"/>
        <end position="205"/>
    </location>
</feature>
<feature type="binding site" evidence="5">
    <location>
        <position position="128"/>
    </location>
    <ligand>
        <name>S-adenosyl-L-methionine</name>
        <dbReference type="ChEBI" id="CHEBI:59789"/>
    </ligand>
</feature>
<keyword evidence="3 5" id="KW-0831">Ubiquinone biosynthesis</keyword>
<evidence type="ECO:0000313" key="8">
    <source>
        <dbReference type="Proteomes" id="UP000054321"/>
    </source>
</evidence>
<evidence type="ECO:0000256" key="4">
    <source>
        <dbReference type="ARBA" id="ARBA00022691"/>
    </source>
</evidence>
<protein>
    <recommendedName>
        <fullName evidence="5">Ubiquinone biosynthesis O-methyltransferase, mitochondrial</fullName>
    </recommendedName>
    <alternativeName>
        <fullName evidence="5">3-demethylubiquinol 3-O-methyltransferase</fullName>
        <ecNumber evidence="5">2.1.1.64</ecNumber>
    </alternativeName>
    <alternativeName>
        <fullName evidence="5">3-demethylubiquinone 3-O-methyltransferase</fullName>
        <ecNumber evidence="5">2.1.1.-</ecNumber>
    </alternativeName>
    <alternativeName>
        <fullName evidence="5">Polyprenyldihydroxybenzoate methyltransferase</fullName>
        <ecNumber evidence="5">2.1.1.114</ecNumber>
    </alternativeName>
</protein>
<evidence type="ECO:0000256" key="3">
    <source>
        <dbReference type="ARBA" id="ARBA00022688"/>
    </source>
</evidence>
<comment type="catalytic activity">
    <reaction evidence="5">
        <text>a 3-demethylubiquinone + S-adenosyl-L-methionine = a ubiquinone + S-adenosyl-L-homocysteine</text>
        <dbReference type="Rhea" id="RHEA:81215"/>
        <dbReference type="Rhea" id="RHEA-COMP:9565"/>
        <dbReference type="Rhea" id="RHEA-COMP:19654"/>
        <dbReference type="ChEBI" id="CHEBI:16389"/>
        <dbReference type="ChEBI" id="CHEBI:57856"/>
        <dbReference type="ChEBI" id="CHEBI:59789"/>
        <dbReference type="ChEBI" id="CHEBI:231825"/>
    </reaction>
</comment>
<name>A0A0C3D121_OIDMZ</name>
<evidence type="ECO:0000256" key="5">
    <source>
        <dbReference type="HAMAP-Rule" id="MF_03190"/>
    </source>
</evidence>
<dbReference type="GO" id="GO:0061542">
    <property type="term" value="F:3-demethylubiquinol 3-O-methyltransferase activity"/>
    <property type="evidence" value="ECO:0007669"/>
    <property type="project" value="UniProtKB-UniRule"/>
</dbReference>
<dbReference type="OrthoDB" id="3265906at2759"/>
<organism evidence="7 8">
    <name type="scientific">Oidiodendron maius (strain Zn)</name>
    <dbReference type="NCBI Taxonomy" id="913774"/>
    <lineage>
        <taxon>Eukaryota</taxon>
        <taxon>Fungi</taxon>
        <taxon>Dikarya</taxon>
        <taxon>Ascomycota</taxon>
        <taxon>Pezizomycotina</taxon>
        <taxon>Leotiomycetes</taxon>
        <taxon>Leotiomycetes incertae sedis</taxon>
        <taxon>Myxotrichaceae</taxon>
        <taxon>Oidiodendron</taxon>
    </lineage>
</organism>
<dbReference type="STRING" id="913774.A0A0C3D121"/>
<dbReference type="GO" id="GO:0046872">
    <property type="term" value="F:metal ion binding"/>
    <property type="evidence" value="ECO:0007669"/>
    <property type="project" value="UniProtKB-KW"/>
</dbReference>
<feature type="binding site" evidence="5">
    <location>
        <position position="177"/>
    </location>
    <ligand>
        <name>S-adenosyl-L-methionine</name>
        <dbReference type="ChEBI" id="CHEBI:59789"/>
    </ligand>
</feature>
<dbReference type="EMBL" id="KN832872">
    <property type="protein sequence ID" value="KIN04949.1"/>
    <property type="molecule type" value="Genomic_DNA"/>
</dbReference>
<keyword evidence="4 5" id="KW-0949">S-adenosyl-L-methionine</keyword>
<dbReference type="Proteomes" id="UP000054321">
    <property type="component" value="Unassembled WGS sequence"/>
</dbReference>
<dbReference type="Pfam" id="PF08241">
    <property type="entry name" value="Methyltransf_11"/>
    <property type="match status" value="1"/>
</dbReference>
<dbReference type="InterPro" id="IPR013216">
    <property type="entry name" value="Methyltransf_11"/>
</dbReference>
<feature type="binding site" evidence="5">
    <location>
        <position position="181"/>
    </location>
    <ligand>
        <name>Mg(2+)</name>
        <dbReference type="ChEBI" id="CHEBI:18420"/>
    </ligand>
</feature>
<feature type="binding site" evidence="5">
    <location>
        <position position="182"/>
    </location>
    <ligand>
        <name>Mg(2+)</name>
        <dbReference type="ChEBI" id="CHEBI:18420"/>
    </ligand>
</feature>
<dbReference type="Gene3D" id="3.40.50.150">
    <property type="entry name" value="Vaccinia Virus protein VP39"/>
    <property type="match status" value="1"/>
</dbReference>
<dbReference type="HOGENOM" id="CLU_042432_3_1_1"/>
<keyword evidence="5" id="KW-0472">Membrane</keyword>
<dbReference type="FunCoup" id="A0A0C3D121">
    <property type="interactions" value="355"/>
</dbReference>
<comment type="subcellular location">
    <subcellularLocation>
        <location evidence="5">Mitochondrion inner membrane</location>
        <topology evidence="5">Peripheral membrane protein</topology>
        <orientation evidence="5">Matrix side</orientation>
    </subcellularLocation>
</comment>
<comment type="cofactor">
    <cofactor evidence="5">
        <name>Mg(2+)</name>
        <dbReference type="ChEBI" id="CHEBI:18420"/>
    </cofactor>
</comment>
<dbReference type="GO" id="GO:0032259">
    <property type="term" value="P:methylation"/>
    <property type="evidence" value="ECO:0007669"/>
    <property type="project" value="UniProtKB-KW"/>
</dbReference>
<dbReference type="EC" id="2.1.1.-" evidence="5"/>
<evidence type="ECO:0000256" key="2">
    <source>
        <dbReference type="ARBA" id="ARBA00022679"/>
    </source>
</evidence>
<dbReference type="CDD" id="cd02440">
    <property type="entry name" value="AdoMet_MTases"/>
    <property type="match status" value="1"/>
</dbReference>
<gene>
    <name evidence="5" type="primary">COQ3</name>
    <name evidence="7" type="ORF">OIDMADRAFT_101811</name>
</gene>